<reference evidence="1 2" key="1">
    <citation type="submission" date="2008-07" db="EMBL/GenBank/DDBJ databases">
        <authorList>
            <person name="El-Sayed N."/>
            <person name="Caler E."/>
            <person name="Inman J."/>
            <person name="Amedeo P."/>
            <person name="Hass B."/>
            <person name="Wortman J."/>
        </authorList>
    </citation>
    <scope>NUCLEOTIDE SEQUENCE [LARGE SCALE GENOMIC DNA]</scope>
    <source>
        <strain evidence="2">ATCC 50983 / TXsc</strain>
    </source>
</reference>
<dbReference type="RefSeq" id="XP_002775092.1">
    <property type="nucleotide sequence ID" value="XM_002775046.1"/>
</dbReference>
<dbReference type="InParanoid" id="C5L8N6"/>
<feature type="non-terminal residue" evidence="1">
    <location>
        <position position="286"/>
    </location>
</feature>
<organism evidence="2">
    <name type="scientific">Perkinsus marinus (strain ATCC 50983 / TXsc)</name>
    <dbReference type="NCBI Taxonomy" id="423536"/>
    <lineage>
        <taxon>Eukaryota</taxon>
        <taxon>Sar</taxon>
        <taxon>Alveolata</taxon>
        <taxon>Perkinsozoa</taxon>
        <taxon>Perkinsea</taxon>
        <taxon>Perkinsida</taxon>
        <taxon>Perkinsidae</taxon>
        <taxon>Perkinsus</taxon>
    </lineage>
</organism>
<dbReference type="GeneID" id="9059094"/>
<gene>
    <name evidence="1" type="ORF">Pmar_PMAR017571</name>
</gene>
<name>C5L8N6_PERM5</name>
<dbReference type="Proteomes" id="UP000007800">
    <property type="component" value="Unassembled WGS sequence"/>
</dbReference>
<proteinExistence type="predicted"/>
<dbReference type="EMBL" id="GG680240">
    <property type="protein sequence ID" value="EER06908.1"/>
    <property type="molecule type" value="Genomic_DNA"/>
</dbReference>
<accession>C5L8N6</accession>
<protein>
    <submittedName>
        <fullName evidence="1">Uncharacterized protein</fullName>
    </submittedName>
</protein>
<evidence type="ECO:0000313" key="1">
    <source>
        <dbReference type="EMBL" id="EER06908.1"/>
    </source>
</evidence>
<dbReference type="AlphaFoldDB" id="C5L8N6"/>
<keyword evidence="2" id="KW-1185">Reference proteome</keyword>
<evidence type="ECO:0000313" key="2">
    <source>
        <dbReference type="Proteomes" id="UP000007800"/>
    </source>
</evidence>
<sequence>MFPLLHALRYKRVSSRLPRKKIDYELATLATILIRQPPQQSYNVLKNLPIECVVLYAFTRAMAKEALVVLRQSLLAGLTLSLQDITTILVNLLEDSSWLEPSPVISIIADYYCYGLDDAWLTFEEIRSLLPPTSFVPVLVVQCLCLIFRRNNGCVHRGDARRLFQMALSDHCHARAVIYASLGRAAMAVLASYDDLLIRGVRRPSLVVGDLVATRDTNNCFLTKDDALLLFDKLHDYYTPLAAALVQRLPLEVVEPTLVEACTAGTIGALLYLNAVAESHPISLPT</sequence>